<dbReference type="OMA" id="HRRLEYP"/>
<dbReference type="KEGG" id="nve:5522031"/>
<reference evidence="2 3" key="1">
    <citation type="journal article" date="2007" name="Science">
        <title>Sea anemone genome reveals ancestral eumetazoan gene repertoire and genomic organization.</title>
        <authorList>
            <person name="Putnam N.H."/>
            <person name="Srivastava M."/>
            <person name="Hellsten U."/>
            <person name="Dirks B."/>
            <person name="Chapman J."/>
            <person name="Salamov A."/>
            <person name="Terry A."/>
            <person name="Shapiro H."/>
            <person name="Lindquist E."/>
            <person name="Kapitonov V.V."/>
            <person name="Jurka J."/>
            <person name="Genikhovich G."/>
            <person name="Grigoriev I.V."/>
            <person name="Lucas S.M."/>
            <person name="Steele R.E."/>
            <person name="Finnerty J.R."/>
            <person name="Technau U."/>
            <person name="Martindale M.Q."/>
            <person name="Rokhsar D.S."/>
        </authorList>
    </citation>
    <scope>NUCLEOTIDE SEQUENCE [LARGE SCALE GENOMIC DNA]</scope>
    <source>
        <strain evidence="3">CH2 X CH6</strain>
    </source>
</reference>
<dbReference type="Pfam" id="PF15916">
    <property type="entry name" value="DUF4743"/>
    <property type="match status" value="1"/>
</dbReference>
<accession>A7RFK4</accession>
<dbReference type="GO" id="GO:0044715">
    <property type="term" value="F:8-oxo-dGDP phosphatase activity"/>
    <property type="evidence" value="ECO:0000318"/>
    <property type="project" value="GO_Central"/>
</dbReference>
<dbReference type="eggNOG" id="KOG4313">
    <property type="taxonomic scope" value="Eukaryota"/>
</dbReference>
<dbReference type="FunFam" id="3.90.79.10:FF:000019">
    <property type="entry name" value="Thiamin pyrophosphokinase, putative"/>
    <property type="match status" value="1"/>
</dbReference>
<sequence length="276" mass="30928">MVCPIASGSSHTESKPFLVEGTRVGTVLPRVMPHLQSHPDVFTIVMNDDGSVEHVTLAPSLKTFEERTKGVNDVMEEFRKNDVFVTLRGWREEEFAVSRAFNERKFFKIERSAACLLGVTQYGVHINGYFRKANSDLYMWIARRSANKPTGPGKLDQMAAGGITYSSTITETLIKECKEEASVPEHIARHAVPVGSVSFTFETEKGLFPGVQFIYDLCLPEDFTPSVNDGEVSDFYCWPIDKVKEKIITNEFKPNCALVVLDFLIRHGEINPQTGT</sequence>
<dbReference type="Pfam" id="PF00293">
    <property type="entry name" value="NUDIX"/>
    <property type="match status" value="1"/>
</dbReference>
<dbReference type="PANTHER" id="PTHR13622:SF8">
    <property type="entry name" value="THIAMIN PYROPHOSPHOKINASE 1"/>
    <property type="match status" value="1"/>
</dbReference>
<dbReference type="STRING" id="45351.A7RFK4"/>
<dbReference type="CDD" id="cd03676">
    <property type="entry name" value="NUDIX_Tnr3_like"/>
    <property type="match status" value="1"/>
</dbReference>
<proteinExistence type="predicted"/>
<evidence type="ECO:0000259" key="1">
    <source>
        <dbReference type="PROSITE" id="PS51462"/>
    </source>
</evidence>
<dbReference type="PhylomeDB" id="A7RFK4"/>
<dbReference type="Gene3D" id="3.90.79.10">
    <property type="entry name" value="Nucleoside Triphosphate Pyrophosphohydrolase"/>
    <property type="match status" value="1"/>
</dbReference>
<evidence type="ECO:0000313" key="3">
    <source>
        <dbReference type="Proteomes" id="UP000001593"/>
    </source>
</evidence>
<organism evidence="2 3">
    <name type="scientific">Nematostella vectensis</name>
    <name type="common">Starlet sea anemone</name>
    <dbReference type="NCBI Taxonomy" id="45351"/>
    <lineage>
        <taxon>Eukaryota</taxon>
        <taxon>Metazoa</taxon>
        <taxon>Cnidaria</taxon>
        <taxon>Anthozoa</taxon>
        <taxon>Hexacorallia</taxon>
        <taxon>Actiniaria</taxon>
        <taxon>Edwardsiidae</taxon>
        <taxon>Nematostella</taxon>
    </lineage>
</organism>
<dbReference type="Proteomes" id="UP000001593">
    <property type="component" value="Unassembled WGS sequence"/>
</dbReference>
<feature type="domain" description="Nudix hydrolase" evidence="1">
    <location>
        <begin position="108"/>
        <end position="262"/>
    </location>
</feature>
<keyword evidence="3" id="KW-1185">Reference proteome</keyword>
<dbReference type="OrthoDB" id="10261522at2759"/>
<dbReference type="AlphaFoldDB" id="A7RFK4"/>
<gene>
    <name evidence="2" type="ORF">NEMVEDRAFT_v1g79756</name>
</gene>
<dbReference type="HOGENOM" id="CLU_048013_1_0_1"/>
<dbReference type="SUPFAM" id="SSF55811">
    <property type="entry name" value="Nudix"/>
    <property type="match status" value="1"/>
</dbReference>
<dbReference type="InterPro" id="IPR015797">
    <property type="entry name" value="NUDIX_hydrolase-like_dom_sf"/>
</dbReference>
<name>A7RFK4_NEMVE</name>
<dbReference type="InterPro" id="IPR031804">
    <property type="entry name" value="DUF4743"/>
</dbReference>
<dbReference type="InterPro" id="IPR000086">
    <property type="entry name" value="NUDIX_hydrolase_dom"/>
</dbReference>
<dbReference type="PROSITE" id="PS51462">
    <property type="entry name" value="NUDIX"/>
    <property type="match status" value="1"/>
</dbReference>
<dbReference type="InParanoid" id="A7RFK4"/>
<protein>
    <recommendedName>
        <fullName evidence="1">Nudix hydrolase domain-containing protein</fullName>
    </recommendedName>
</protein>
<dbReference type="PANTHER" id="PTHR13622">
    <property type="entry name" value="THIAMIN PYROPHOSPHOKINASE"/>
    <property type="match status" value="1"/>
</dbReference>
<dbReference type="EMBL" id="DS469508">
    <property type="protein sequence ID" value="EDO49616.1"/>
    <property type="molecule type" value="Genomic_DNA"/>
</dbReference>
<evidence type="ECO:0000313" key="2">
    <source>
        <dbReference type="EMBL" id="EDO49616.1"/>
    </source>
</evidence>